<evidence type="ECO:0000313" key="1">
    <source>
        <dbReference type="EMBL" id="GFE67034.1"/>
    </source>
</evidence>
<reference evidence="1 2" key="1">
    <citation type="submission" date="2019-12" db="EMBL/GenBank/DDBJ databases">
        <title>Litoreibacter badius sp. nov., a novel bacteriochlorophyll a-containing bacterium in the genus Litoreibacter.</title>
        <authorList>
            <person name="Kanamuro M."/>
            <person name="Takabe Y."/>
            <person name="Mori K."/>
            <person name="Takaichi S."/>
            <person name="Hanada S."/>
        </authorList>
    </citation>
    <scope>NUCLEOTIDE SEQUENCE [LARGE SCALE GENOMIC DNA]</scope>
    <source>
        <strain evidence="1 2">K6</strain>
    </source>
</reference>
<protein>
    <submittedName>
        <fullName evidence="1">Uncharacterized protein</fullName>
    </submittedName>
</protein>
<sequence length="310" mass="34562">MRAEFSEFTFGFSLVSELAHLLGCRAVPVFPSLIMEGSDGGGYDVEMSLGAVPLYLQFKLSEHLKTNRAKEAQNHPDVIQAPYKRFAITSSDVSKQHEMLVALNQTHAHVFYSAPNFYTYAALNRFWTRGSVSDNTLYVRPNEIGPIEDGLRHTICFNGLSFADGNCFLFSKPKPVPALAFDRVRVGLSRALEEAKTPLRDLLPNWMEDLRTAREAGERLHEIRAAAVEKQRAEDRLAKEDSDATDVVERHALVSDSFKVIDPEPEAVALPRPRPIPLSQADEDRAGLSDFGREVATVFQAQAFILQAQS</sequence>
<dbReference type="EMBL" id="BLJE01000007">
    <property type="protein sequence ID" value="GFE67034.1"/>
    <property type="molecule type" value="Genomic_DNA"/>
</dbReference>
<name>A0A6N6JLN6_9RHOB</name>
<organism evidence="1 2">
    <name type="scientific">Litoreibacter roseus</name>
    <dbReference type="NCBI Taxonomy" id="2601869"/>
    <lineage>
        <taxon>Bacteria</taxon>
        <taxon>Pseudomonadati</taxon>
        <taxon>Pseudomonadota</taxon>
        <taxon>Alphaproteobacteria</taxon>
        <taxon>Rhodobacterales</taxon>
        <taxon>Roseobacteraceae</taxon>
        <taxon>Litoreibacter</taxon>
    </lineage>
</organism>
<accession>A0A6N6JLN6</accession>
<evidence type="ECO:0000313" key="2">
    <source>
        <dbReference type="Proteomes" id="UP000436822"/>
    </source>
</evidence>
<dbReference type="RefSeq" id="WP_159810636.1">
    <property type="nucleotide sequence ID" value="NZ_BLJE01000007.1"/>
</dbReference>
<dbReference type="Proteomes" id="UP000436822">
    <property type="component" value="Unassembled WGS sequence"/>
</dbReference>
<comment type="caution">
    <text evidence="1">The sequence shown here is derived from an EMBL/GenBank/DDBJ whole genome shotgun (WGS) entry which is preliminary data.</text>
</comment>
<dbReference type="AlphaFoldDB" id="A0A6N6JLN6"/>
<keyword evidence="2" id="KW-1185">Reference proteome</keyword>
<proteinExistence type="predicted"/>
<dbReference type="OrthoDB" id="6809238at2"/>
<gene>
    <name evidence="1" type="ORF">KIN_41080</name>
</gene>